<dbReference type="HOGENOM" id="CLU_2415842_0_0_1"/>
<proteinExistence type="predicted"/>
<dbReference type="OrthoDB" id="6162476at2759"/>
<evidence type="ECO:0000256" key="1">
    <source>
        <dbReference type="SAM" id="MobiDB-lite"/>
    </source>
</evidence>
<feature type="compositionally biased region" description="Basic residues" evidence="1">
    <location>
        <begin position="18"/>
        <end position="30"/>
    </location>
</feature>
<dbReference type="EMBL" id="DS469679">
    <property type="protein sequence ID" value="EDO36074.1"/>
    <property type="molecule type" value="Genomic_DNA"/>
</dbReference>
<evidence type="ECO:0000313" key="3">
    <source>
        <dbReference type="Proteomes" id="UP000001593"/>
    </source>
</evidence>
<feature type="region of interest" description="Disordered" evidence="1">
    <location>
        <begin position="1"/>
        <end position="30"/>
    </location>
</feature>
<dbReference type="AlphaFoldDB" id="A7SJN3"/>
<dbReference type="KEGG" id="nve:5507513"/>
<gene>
    <name evidence="2" type="ORF">NEMVEDRAFT_v1g233292</name>
</gene>
<keyword evidence="3" id="KW-1185">Reference proteome</keyword>
<protein>
    <submittedName>
        <fullName evidence="2">Uncharacterized protein</fullName>
    </submittedName>
</protein>
<reference evidence="2 3" key="1">
    <citation type="journal article" date="2007" name="Science">
        <title>Sea anemone genome reveals ancestral eumetazoan gene repertoire and genomic organization.</title>
        <authorList>
            <person name="Putnam N.H."/>
            <person name="Srivastava M."/>
            <person name="Hellsten U."/>
            <person name="Dirks B."/>
            <person name="Chapman J."/>
            <person name="Salamov A."/>
            <person name="Terry A."/>
            <person name="Shapiro H."/>
            <person name="Lindquist E."/>
            <person name="Kapitonov V.V."/>
            <person name="Jurka J."/>
            <person name="Genikhovich G."/>
            <person name="Grigoriev I.V."/>
            <person name="Lucas S.M."/>
            <person name="Steele R.E."/>
            <person name="Finnerty J.R."/>
            <person name="Technau U."/>
            <person name="Martindale M.Q."/>
            <person name="Rokhsar D.S."/>
        </authorList>
    </citation>
    <scope>NUCLEOTIDE SEQUENCE [LARGE SCALE GENOMIC DNA]</scope>
    <source>
        <strain evidence="3">CH2 X CH6</strain>
    </source>
</reference>
<evidence type="ECO:0000313" key="2">
    <source>
        <dbReference type="EMBL" id="EDO36074.1"/>
    </source>
</evidence>
<sequence>MTTLSLRNPILPPLYPKNPRKQKLRRRRNRPWMSLSTNLKTLIVRICSSRLSPNTKQLSMASIFLPIQRNPIRIALVRPSVHSAVLFRAIIK</sequence>
<dbReference type="InParanoid" id="A7SJN3"/>
<accession>A7SJN3</accession>
<organism evidence="2 3">
    <name type="scientific">Nematostella vectensis</name>
    <name type="common">Starlet sea anemone</name>
    <dbReference type="NCBI Taxonomy" id="45351"/>
    <lineage>
        <taxon>Eukaryota</taxon>
        <taxon>Metazoa</taxon>
        <taxon>Cnidaria</taxon>
        <taxon>Anthozoa</taxon>
        <taxon>Hexacorallia</taxon>
        <taxon>Actiniaria</taxon>
        <taxon>Edwardsiidae</taxon>
        <taxon>Nematostella</taxon>
    </lineage>
</organism>
<name>A7SJN3_NEMVE</name>
<dbReference type="Proteomes" id="UP000001593">
    <property type="component" value="Unassembled WGS sequence"/>
</dbReference>